<reference evidence="6" key="1">
    <citation type="submission" date="2023-11" db="EMBL/GenBank/DDBJ databases">
        <authorList>
            <person name="De Vega J J."/>
            <person name="De Vega J J."/>
        </authorList>
    </citation>
    <scope>NUCLEOTIDE SEQUENCE</scope>
</reference>
<evidence type="ECO:0000313" key="6">
    <source>
        <dbReference type="EMBL" id="CAK5265114.1"/>
    </source>
</evidence>
<dbReference type="Gene3D" id="2.30.30.40">
    <property type="entry name" value="SH3 Domains"/>
    <property type="match status" value="1"/>
</dbReference>
<evidence type="ECO:0000259" key="5">
    <source>
        <dbReference type="PROSITE" id="PS50002"/>
    </source>
</evidence>
<dbReference type="PROSITE" id="PS50002">
    <property type="entry name" value="SH3"/>
    <property type="match status" value="1"/>
</dbReference>
<feature type="transmembrane region" description="Helical" evidence="4">
    <location>
        <begin position="49"/>
        <end position="70"/>
    </location>
</feature>
<keyword evidence="4" id="KW-0472">Membrane</keyword>
<dbReference type="AlphaFoldDB" id="A0AAD2GZ81"/>
<keyword evidence="1 2" id="KW-0728">SH3 domain</keyword>
<evidence type="ECO:0000256" key="1">
    <source>
        <dbReference type="ARBA" id="ARBA00022443"/>
    </source>
</evidence>
<feature type="domain" description="SH3" evidence="5">
    <location>
        <begin position="269"/>
        <end position="334"/>
    </location>
</feature>
<name>A0AAD2GZ81_9AGAR</name>
<feature type="region of interest" description="Disordered" evidence="3">
    <location>
        <begin position="133"/>
        <end position="232"/>
    </location>
</feature>
<dbReference type="EMBL" id="CAVNYO010000082">
    <property type="protein sequence ID" value="CAK5265114.1"/>
    <property type="molecule type" value="Genomic_DNA"/>
</dbReference>
<organism evidence="6 7">
    <name type="scientific">Mycena citricolor</name>
    <dbReference type="NCBI Taxonomy" id="2018698"/>
    <lineage>
        <taxon>Eukaryota</taxon>
        <taxon>Fungi</taxon>
        <taxon>Dikarya</taxon>
        <taxon>Basidiomycota</taxon>
        <taxon>Agaricomycotina</taxon>
        <taxon>Agaricomycetes</taxon>
        <taxon>Agaricomycetidae</taxon>
        <taxon>Agaricales</taxon>
        <taxon>Marasmiineae</taxon>
        <taxon>Mycenaceae</taxon>
        <taxon>Mycena</taxon>
    </lineage>
</organism>
<dbReference type="Pfam" id="PF07653">
    <property type="entry name" value="SH3_2"/>
    <property type="match status" value="1"/>
</dbReference>
<dbReference type="Proteomes" id="UP001295794">
    <property type="component" value="Unassembled WGS sequence"/>
</dbReference>
<dbReference type="InterPro" id="IPR001452">
    <property type="entry name" value="SH3_domain"/>
</dbReference>
<keyword evidence="4" id="KW-0812">Transmembrane</keyword>
<evidence type="ECO:0000256" key="4">
    <source>
        <dbReference type="SAM" id="Phobius"/>
    </source>
</evidence>
<feature type="region of interest" description="Disordered" evidence="3">
    <location>
        <begin position="1"/>
        <end position="39"/>
    </location>
</feature>
<feature type="compositionally biased region" description="Basic and acidic residues" evidence="3">
    <location>
        <begin position="90"/>
        <end position="102"/>
    </location>
</feature>
<comment type="caution">
    <text evidence="6">The sequence shown here is derived from an EMBL/GenBank/DDBJ whole genome shotgun (WGS) entry which is preliminary data.</text>
</comment>
<dbReference type="InterPro" id="IPR036028">
    <property type="entry name" value="SH3-like_dom_sf"/>
</dbReference>
<protein>
    <recommendedName>
        <fullName evidence="5">SH3 domain-containing protein</fullName>
    </recommendedName>
</protein>
<keyword evidence="4" id="KW-1133">Transmembrane helix</keyword>
<feature type="compositionally biased region" description="Pro residues" evidence="3">
    <location>
        <begin position="192"/>
        <end position="211"/>
    </location>
</feature>
<feature type="compositionally biased region" description="Basic residues" evidence="3">
    <location>
        <begin position="146"/>
        <end position="156"/>
    </location>
</feature>
<evidence type="ECO:0000256" key="2">
    <source>
        <dbReference type="PROSITE-ProRule" id="PRU00192"/>
    </source>
</evidence>
<feature type="region of interest" description="Disordered" evidence="3">
    <location>
        <begin position="75"/>
        <end position="102"/>
    </location>
</feature>
<dbReference type="SUPFAM" id="SSF50044">
    <property type="entry name" value="SH3-domain"/>
    <property type="match status" value="1"/>
</dbReference>
<evidence type="ECO:0000313" key="7">
    <source>
        <dbReference type="Proteomes" id="UP001295794"/>
    </source>
</evidence>
<sequence>MHHNPSRMVRERRQNTSAASPSATAIVDSAPPSSSTSVVSLTAPTSTSVLAAIVAILFAVVLLGIAICIYRRQRKSRKSAEGGPQPHVISFEEKKKEASFDEDKKHDLRISAYGIEKPSRAFIPDSANTGAGWVPQIPSADATHNSAKKSKSKKTLRPWDKTLSGFAPSERSPPPSYPSANASPTFLSTQIPLPPSPPHQSAMPPTPPTPPAKKSKMNPFGREIPPAKPEPSDLAPLPLPSPARTASFAHMQTMQMPPEDEAAIPPSPLPVRLMNVVSAFAPTMEDELALRVGETVRVLEEFQDGWGLVQRVGRNASEAPKGVVPMTCLVERVATVVGRRL</sequence>
<accession>A0AAD2GZ81</accession>
<keyword evidence="7" id="KW-1185">Reference proteome</keyword>
<evidence type="ECO:0000256" key="3">
    <source>
        <dbReference type="SAM" id="MobiDB-lite"/>
    </source>
</evidence>
<gene>
    <name evidence="6" type="ORF">MYCIT1_LOCUS5864</name>
</gene>
<proteinExistence type="predicted"/>
<feature type="compositionally biased region" description="Low complexity" evidence="3">
    <location>
        <begin position="29"/>
        <end position="39"/>
    </location>
</feature>